<sequence length="65" mass="7025">MRAHRILLFSLILLAAVYAVLLFVAPVAAPIGALLTASGLVLVSTRYAWRPKFLALFEVGRLSAD</sequence>
<proteinExistence type="predicted"/>
<dbReference type="RefSeq" id="WP_169240171.1">
    <property type="nucleotide sequence ID" value="NZ_JAAIIG010000001.1"/>
</dbReference>
<organism evidence="1 2">
    <name type="scientific">Bifidobacterium olomucense</name>
    <dbReference type="NCBI Taxonomy" id="2675324"/>
    <lineage>
        <taxon>Bacteria</taxon>
        <taxon>Bacillati</taxon>
        <taxon>Actinomycetota</taxon>
        <taxon>Actinomycetes</taxon>
        <taxon>Bifidobacteriales</taxon>
        <taxon>Bifidobacteriaceae</taxon>
        <taxon>Bifidobacterium</taxon>
    </lineage>
</organism>
<name>A0A7Y0HW60_9BIFI</name>
<protein>
    <submittedName>
        <fullName evidence="1">Uncharacterized protein</fullName>
    </submittedName>
</protein>
<dbReference type="Proteomes" id="UP000543419">
    <property type="component" value="Unassembled WGS sequence"/>
</dbReference>
<dbReference type="EMBL" id="JAAIIG010000001">
    <property type="protein sequence ID" value="NMM97323.1"/>
    <property type="molecule type" value="Genomic_DNA"/>
</dbReference>
<dbReference type="AlphaFoldDB" id="A0A7Y0HW60"/>
<accession>A0A7Y0HW60</accession>
<evidence type="ECO:0000313" key="1">
    <source>
        <dbReference type="EMBL" id="NMM97323.1"/>
    </source>
</evidence>
<evidence type="ECO:0000313" key="2">
    <source>
        <dbReference type="Proteomes" id="UP000543419"/>
    </source>
</evidence>
<gene>
    <name evidence="1" type="ORF">G1C97_0272</name>
</gene>
<comment type="caution">
    <text evidence="1">The sequence shown here is derived from an EMBL/GenBank/DDBJ whole genome shotgun (WGS) entry which is preliminary data.</text>
</comment>
<reference evidence="1 2" key="1">
    <citation type="submission" date="2020-02" db="EMBL/GenBank/DDBJ databases">
        <title>Characterization of phylogenetic diversity of novel bifidobacterial species isolated in Czech ZOOs.</title>
        <authorList>
            <person name="Lugli G.A."/>
            <person name="Vera N.B."/>
            <person name="Ventura M."/>
        </authorList>
    </citation>
    <scope>NUCLEOTIDE SEQUENCE [LARGE SCALE GENOMIC DNA]</scope>
    <source>
        <strain evidence="1 2">DSM 109959</strain>
    </source>
</reference>
<keyword evidence="2" id="KW-1185">Reference proteome</keyword>